<comment type="similarity">
    <text evidence="5">Belongs to the 2H phosphoesterase superfamily. USB1 family.</text>
</comment>
<evidence type="ECO:0000256" key="3">
    <source>
        <dbReference type="ARBA" id="ARBA00023239"/>
    </source>
</evidence>
<comment type="subcellular location">
    <subcellularLocation>
        <location evidence="5">Nucleus</location>
    </subcellularLocation>
</comment>
<evidence type="ECO:0000256" key="5">
    <source>
        <dbReference type="HAMAP-Rule" id="MF_03040"/>
    </source>
</evidence>
<sequence>MALVQYSDSGSDEDPATDNRSVTATSPRPLKRQRTNRSKNIGDVSNAQANLPPLPSEFLDLYATNSRISVQDDPSLHGGRKRITPHVVGNWPTHIYLEWYPAAAELAILEDVISRSGQKLQNGLEIHSLLYSDLGAQLPLHISLSRPVALVTEVRQPFKELLKDAIRETDIRPFHVKTDGLGWVSNFEKTRWFLVLRVVKPRNNELNRLLAISNQSLAAFRQPPLYQKPGAPMDSRGKKRAGESQTQKSKDVPLGDYSDYFHISIAWSLTEPSVEDKERVGSTNLSKLKEVEVPFGSVKLKIGNSIHNLELPTRVLGEGGFFGL</sequence>
<dbReference type="PANTHER" id="PTHR13522:SF3">
    <property type="entry name" value="U6 SNRNA PHOSPHODIESTERASE 1"/>
    <property type="match status" value="1"/>
</dbReference>
<dbReference type="OrthoDB" id="49151at2759"/>
<dbReference type="GO" id="GO:0005634">
    <property type="term" value="C:nucleus"/>
    <property type="evidence" value="ECO:0007669"/>
    <property type="project" value="UniProtKB-SubCell"/>
</dbReference>
<dbReference type="Proteomes" id="UP000223968">
    <property type="component" value="Unassembled WGS sequence"/>
</dbReference>
<dbReference type="GO" id="GO:0034477">
    <property type="term" value="P:U6 snRNA 3'-end processing"/>
    <property type="evidence" value="ECO:0007669"/>
    <property type="project" value="UniProtKB-UniRule"/>
</dbReference>
<keyword evidence="4 5" id="KW-0539">Nucleus</keyword>
<feature type="region of interest" description="Disordered" evidence="6">
    <location>
        <begin position="1"/>
        <end position="49"/>
    </location>
</feature>
<dbReference type="EMBL" id="PDNB01000054">
    <property type="protein sequence ID" value="PGH12751.1"/>
    <property type="molecule type" value="Genomic_DNA"/>
</dbReference>
<evidence type="ECO:0000256" key="6">
    <source>
        <dbReference type="SAM" id="MobiDB-lite"/>
    </source>
</evidence>
<evidence type="ECO:0000256" key="4">
    <source>
        <dbReference type="ARBA" id="ARBA00023242"/>
    </source>
</evidence>
<organism evidence="7 8">
    <name type="scientific">Helicocarpus griseus UAMH5409</name>
    <dbReference type="NCBI Taxonomy" id="1447875"/>
    <lineage>
        <taxon>Eukaryota</taxon>
        <taxon>Fungi</taxon>
        <taxon>Dikarya</taxon>
        <taxon>Ascomycota</taxon>
        <taxon>Pezizomycotina</taxon>
        <taxon>Eurotiomycetes</taxon>
        <taxon>Eurotiomycetidae</taxon>
        <taxon>Onygenales</taxon>
        <taxon>Ajellomycetaceae</taxon>
        <taxon>Helicocarpus</taxon>
    </lineage>
</organism>
<feature type="region of interest" description="Disordered" evidence="6">
    <location>
        <begin position="224"/>
        <end position="253"/>
    </location>
</feature>
<name>A0A2B7XVG1_9EURO</name>
<dbReference type="Pfam" id="PF09749">
    <property type="entry name" value="HVSL"/>
    <property type="match status" value="1"/>
</dbReference>
<keyword evidence="1 5" id="KW-0540">Nuclease</keyword>
<dbReference type="AlphaFoldDB" id="A0A2B7XVG1"/>
<proteinExistence type="inferred from homology"/>
<accession>A0A2B7XVG1</accession>
<dbReference type="GO" id="GO:1990838">
    <property type="term" value="F:poly(U)-specific exoribonuclease activity, producing 3' uridine cyclic phosphate ends"/>
    <property type="evidence" value="ECO:0007669"/>
    <property type="project" value="UniProtKB-UniRule"/>
</dbReference>
<dbReference type="GO" id="GO:0016829">
    <property type="term" value="F:lyase activity"/>
    <property type="evidence" value="ECO:0007669"/>
    <property type="project" value="UniProtKB-KW"/>
</dbReference>
<dbReference type="EC" id="3.1.4.-" evidence="5"/>
<comment type="function">
    <text evidence="5">Phosphodiesterase responsible for the U6 snRNA 3' end processing. Acts as an exoribonuclease (RNase) responsible for trimming the poly(U) tract of the last nucleotides in the pre-U6 snRNA molecule, leading to the formation of mature U6 snRNA.</text>
</comment>
<evidence type="ECO:0000256" key="1">
    <source>
        <dbReference type="ARBA" id="ARBA00022722"/>
    </source>
</evidence>
<evidence type="ECO:0000313" key="8">
    <source>
        <dbReference type="Proteomes" id="UP000223968"/>
    </source>
</evidence>
<keyword evidence="8" id="KW-1185">Reference proteome</keyword>
<dbReference type="STRING" id="1447875.A0A2B7XVG1"/>
<dbReference type="Gene3D" id="3.90.1140.10">
    <property type="entry name" value="Cyclic phosphodiesterase"/>
    <property type="match status" value="1"/>
</dbReference>
<feature type="active site" description="Proton donor/acceptor" evidence="5">
    <location>
        <position position="262"/>
    </location>
</feature>
<keyword evidence="3" id="KW-0456">Lyase</keyword>
<dbReference type="PANTHER" id="PTHR13522">
    <property type="entry name" value="U6 SNRNA PHOSPHODIESTERASE 1"/>
    <property type="match status" value="1"/>
</dbReference>
<protein>
    <recommendedName>
        <fullName evidence="5">U6 snRNA phosphodiesterase</fullName>
        <ecNumber evidence="5">3.1.4.-</ecNumber>
    </recommendedName>
</protein>
<feature type="active site" description="Proton donor/acceptor" evidence="5">
    <location>
        <position position="141"/>
    </location>
</feature>
<dbReference type="HAMAP" id="MF_03040">
    <property type="entry name" value="USB1"/>
    <property type="match status" value="1"/>
</dbReference>
<gene>
    <name evidence="5" type="primary">USB1</name>
    <name evidence="7" type="ORF">AJ79_04112</name>
</gene>
<comment type="caution">
    <text evidence="7">The sequence shown here is derived from an EMBL/GenBank/DDBJ whole genome shotgun (WGS) entry which is preliminary data.</text>
</comment>
<evidence type="ECO:0000313" key="7">
    <source>
        <dbReference type="EMBL" id="PGH12751.1"/>
    </source>
</evidence>
<keyword evidence="2 5" id="KW-0378">Hydrolase</keyword>
<reference evidence="7 8" key="1">
    <citation type="submission" date="2017-10" db="EMBL/GenBank/DDBJ databases">
        <title>Comparative genomics in systemic dimorphic fungi from Ajellomycetaceae.</title>
        <authorList>
            <person name="Munoz J.F."/>
            <person name="Mcewen J.G."/>
            <person name="Clay O.K."/>
            <person name="Cuomo C.A."/>
        </authorList>
    </citation>
    <scope>NUCLEOTIDE SEQUENCE [LARGE SCALE GENOMIC DNA]</scope>
    <source>
        <strain evidence="7 8">UAMH5409</strain>
    </source>
</reference>
<evidence type="ECO:0000256" key="2">
    <source>
        <dbReference type="ARBA" id="ARBA00022801"/>
    </source>
</evidence>
<dbReference type="InterPro" id="IPR027521">
    <property type="entry name" value="Usb1"/>
</dbReference>